<name>A0AAV5U8N9_9BILA</name>
<protein>
    <submittedName>
        <fullName evidence="1">Uncharacterized protein</fullName>
    </submittedName>
</protein>
<comment type="caution">
    <text evidence="1">The sequence shown here is derived from an EMBL/GenBank/DDBJ whole genome shotgun (WGS) entry which is preliminary data.</text>
</comment>
<sequence length="139" mass="16005">LMPEHVCLIPDHWTGLDINAKMILMGTHKFCVVCLALFQPLLAYESGRVIQRQSIRIAQLEEECALNEALLDDNDDSMTHMETQMAATEKTLERVIAILKPGMPEEARTNVKKFMKIISRKTLRTKKKPRQTNIERMKI</sequence>
<organism evidence="1 2">
    <name type="scientific">Pristionchus entomophagus</name>
    <dbReference type="NCBI Taxonomy" id="358040"/>
    <lineage>
        <taxon>Eukaryota</taxon>
        <taxon>Metazoa</taxon>
        <taxon>Ecdysozoa</taxon>
        <taxon>Nematoda</taxon>
        <taxon>Chromadorea</taxon>
        <taxon>Rhabditida</taxon>
        <taxon>Rhabditina</taxon>
        <taxon>Diplogasteromorpha</taxon>
        <taxon>Diplogasteroidea</taxon>
        <taxon>Neodiplogasteridae</taxon>
        <taxon>Pristionchus</taxon>
    </lineage>
</organism>
<evidence type="ECO:0000313" key="1">
    <source>
        <dbReference type="EMBL" id="GMT03230.1"/>
    </source>
</evidence>
<dbReference type="Proteomes" id="UP001432027">
    <property type="component" value="Unassembled WGS sequence"/>
</dbReference>
<gene>
    <name evidence="1" type="ORF">PENTCL1PPCAC_25404</name>
</gene>
<reference evidence="1" key="1">
    <citation type="submission" date="2023-10" db="EMBL/GenBank/DDBJ databases">
        <title>Genome assembly of Pristionchus species.</title>
        <authorList>
            <person name="Yoshida K."/>
            <person name="Sommer R.J."/>
        </authorList>
    </citation>
    <scope>NUCLEOTIDE SEQUENCE</scope>
    <source>
        <strain evidence="1">RS0144</strain>
    </source>
</reference>
<dbReference type="EMBL" id="BTSX01000006">
    <property type="protein sequence ID" value="GMT03230.1"/>
    <property type="molecule type" value="Genomic_DNA"/>
</dbReference>
<proteinExistence type="predicted"/>
<accession>A0AAV5U8N9</accession>
<feature type="non-terminal residue" evidence="1">
    <location>
        <position position="1"/>
    </location>
</feature>
<keyword evidence="2" id="KW-1185">Reference proteome</keyword>
<dbReference type="AlphaFoldDB" id="A0AAV5U8N9"/>
<feature type="non-terminal residue" evidence="1">
    <location>
        <position position="139"/>
    </location>
</feature>
<evidence type="ECO:0000313" key="2">
    <source>
        <dbReference type="Proteomes" id="UP001432027"/>
    </source>
</evidence>